<name>A0A9P5MST2_9AGAM</name>
<dbReference type="EMBL" id="WHVB01000012">
    <property type="protein sequence ID" value="KAF8477910.1"/>
    <property type="molecule type" value="Genomic_DNA"/>
</dbReference>
<keyword evidence="3" id="KW-1185">Reference proteome</keyword>
<comment type="caution">
    <text evidence="2">The sequence shown here is derived from an EMBL/GenBank/DDBJ whole genome shotgun (WGS) entry which is preliminary data.</text>
</comment>
<dbReference type="Proteomes" id="UP000759537">
    <property type="component" value="Unassembled WGS sequence"/>
</dbReference>
<keyword evidence="1" id="KW-0732">Signal</keyword>
<feature type="signal peptide" evidence="1">
    <location>
        <begin position="1"/>
        <end position="18"/>
    </location>
</feature>
<dbReference type="AlphaFoldDB" id="A0A9P5MST2"/>
<accession>A0A9P5MST2</accession>
<evidence type="ECO:0000313" key="3">
    <source>
        <dbReference type="Proteomes" id="UP000759537"/>
    </source>
</evidence>
<reference evidence="2" key="2">
    <citation type="journal article" date="2020" name="Nat. Commun.">
        <title>Large-scale genome sequencing of mycorrhizal fungi provides insights into the early evolution of symbiotic traits.</title>
        <authorList>
            <person name="Miyauchi S."/>
            <person name="Kiss E."/>
            <person name="Kuo A."/>
            <person name="Drula E."/>
            <person name="Kohler A."/>
            <person name="Sanchez-Garcia M."/>
            <person name="Morin E."/>
            <person name="Andreopoulos B."/>
            <person name="Barry K.W."/>
            <person name="Bonito G."/>
            <person name="Buee M."/>
            <person name="Carver A."/>
            <person name="Chen C."/>
            <person name="Cichocki N."/>
            <person name="Clum A."/>
            <person name="Culley D."/>
            <person name="Crous P.W."/>
            <person name="Fauchery L."/>
            <person name="Girlanda M."/>
            <person name="Hayes R.D."/>
            <person name="Keri Z."/>
            <person name="LaButti K."/>
            <person name="Lipzen A."/>
            <person name="Lombard V."/>
            <person name="Magnuson J."/>
            <person name="Maillard F."/>
            <person name="Murat C."/>
            <person name="Nolan M."/>
            <person name="Ohm R.A."/>
            <person name="Pangilinan J."/>
            <person name="Pereira M.F."/>
            <person name="Perotto S."/>
            <person name="Peter M."/>
            <person name="Pfister S."/>
            <person name="Riley R."/>
            <person name="Sitrit Y."/>
            <person name="Stielow J.B."/>
            <person name="Szollosi G."/>
            <person name="Zifcakova L."/>
            <person name="Stursova M."/>
            <person name="Spatafora J.W."/>
            <person name="Tedersoo L."/>
            <person name="Vaario L.M."/>
            <person name="Yamada A."/>
            <person name="Yan M."/>
            <person name="Wang P."/>
            <person name="Xu J."/>
            <person name="Bruns T."/>
            <person name="Baldrian P."/>
            <person name="Vilgalys R."/>
            <person name="Dunand C."/>
            <person name="Henrissat B."/>
            <person name="Grigoriev I.V."/>
            <person name="Hibbett D."/>
            <person name="Nagy L.G."/>
            <person name="Martin F.M."/>
        </authorList>
    </citation>
    <scope>NUCLEOTIDE SEQUENCE</scope>
    <source>
        <strain evidence="2">Prilba</strain>
    </source>
</reference>
<evidence type="ECO:0008006" key="4">
    <source>
        <dbReference type="Google" id="ProtNLM"/>
    </source>
</evidence>
<evidence type="ECO:0000313" key="2">
    <source>
        <dbReference type="EMBL" id="KAF8477910.1"/>
    </source>
</evidence>
<protein>
    <recommendedName>
        <fullName evidence="4">Secreted protein</fullName>
    </recommendedName>
</protein>
<gene>
    <name evidence="2" type="ORF">DFH94DRAFT_751960</name>
</gene>
<evidence type="ECO:0000256" key="1">
    <source>
        <dbReference type="SAM" id="SignalP"/>
    </source>
</evidence>
<reference evidence="2" key="1">
    <citation type="submission" date="2019-10" db="EMBL/GenBank/DDBJ databases">
        <authorList>
            <consortium name="DOE Joint Genome Institute"/>
            <person name="Kuo A."/>
            <person name="Miyauchi S."/>
            <person name="Kiss E."/>
            <person name="Drula E."/>
            <person name="Kohler A."/>
            <person name="Sanchez-Garcia M."/>
            <person name="Andreopoulos B."/>
            <person name="Barry K.W."/>
            <person name="Bonito G."/>
            <person name="Buee M."/>
            <person name="Carver A."/>
            <person name="Chen C."/>
            <person name="Cichocki N."/>
            <person name="Clum A."/>
            <person name="Culley D."/>
            <person name="Crous P.W."/>
            <person name="Fauchery L."/>
            <person name="Girlanda M."/>
            <person name="Hayes R."/>
            <person name="Keri Z."/>
            <person name="LaButti K."/>
            <person name="Lipzen A."/>
            <person name="Lombard V."/>
            <person name="Magnuson J."/>
            <person name="Maillard F."/>
            <person name="Morin E."/>
            <person name="Murat C."/>
            <person name="Nolan M."/>
            <person name="Ohm R."/>
            <person name="Pangilinan J."/>
            <person name="Pereira M."/>
            <person name="Perotto S."/>
            <person name="Peter M."/>
            <person name="Riley R."/>
            <person name="Sitrit Y."/>
            <person name="Stielow B."/>
            <person name="Szollosi G."/>
            <person name="Zifcakova L."/>
            <person name="Stursova M."/>
            <person name="Spatafora J.W."/>
            <person name="Tedersoo L."/>
            <person name="Vaario L.-M."/>
            <person name="Yamada A."/>
            <person name="Yan M."/>
            <person name="Wang P."/>
            <person name="Xu J."/>
            <person name="Bruns T."/>
            <person name="Baldrian P."/>
            <person name="Vilgalys R."/>
            <person name="Henrissat B."/>
            <person name="Grigoriev I.V."/>
            <person name="Hibbett D."/>
            <person name="Nagy L.G."/>
            <person name="Martin F.M."/>
        </authorList>
    </citation>
    <scope>NUCLEOTIDE SEQUENCE</scope>
    <source>
        <strain evidence="2">Prilba</strain>
    </source>
</reference>
<sequence length="145" mass="16309">MRSVRLALRLCLAPRGCARATCTFCPWTGIAFFFRENWDGYTVSCSKAPRRSRTPAAVDVSADGIIVRTMGQADAGLISRTPCWPRCVSRLTTYYYLQDRQQQQQSANSVAISTEFPQNFPLSTPKGHFAFREDRQCDDVQARGC</sequence>
<proteinExistence type="predicted"/>
<feature type="chain" id="PRO_5040273118" description="Secreted protein" evidence="1">
    <location>
        <begin position="19"/>
        <end position="145"/>
    </location>
</feature>
<organism evidence="2 3">
    <name type="scientific">Russula ochroleuca</name>
    <dbReference type="NCBI Taxonomy" id="152965"/>
    <lineage>
        <taxon>Eukaryota</taxon>
        <taxon>Fungi</taxon>
        <taxon>Dikarya</taxon>
        <taxon>Basidiomycota</taxon>
        <taxon>Agaricomycotina</taxon>
        <taxon>Agaricomycetes</taxon>
        <taxon>Russulales</taxon>
        <taxon>Russulaceae</taxon>
        <taxon>Russula</taxon>
    </lineage>
</organism>